<sequence length="78" mass="9083">MLKKSVKRIGLILLVLMIGGIVLNFYLNYFTIAYALMGVLLLFISGWGAVVKVKNDVNMDMDRYKRNTYENDIDRYTR</sequence>
<proteinExistence type="predicted"/>
<dbReference type="RefSeq" id="WP_205053008.1">
    <property type="nucleotide sequence ID" value="NZ_CP118101.1"/>
</dbReference>
<dbReference type="EMBL" id="CP118101">
    <property type="protein sequence ID" value="WDH80760.1"/>
    <property type="molecule type" value="Genomic_DNA"/>
</dbReference>
<feature type="transmembrane region" description="Helical" evidence="1">
    <location>
        <begin position="9"/>
        <end position="26"/>
    </location>
</feature>
<evidence type="ECO:0000313" key="3">
    <source>
        <dbReference type="Proteomes" id="UP001220962"/>
    </source>
</evidence>
<dbReference type="Proteomes" id="UP001220962">
    <property type="component" value="Chromosome"/>
</dbReference>
<keyword evidence="1" id="KW-1133">Transmembrane helix</keyword>
<protein>
    <submittedName>
        <fullName evidence="2">Uncharacterized protein</fullName>
    </submittedName>
</protein>
<keyword evidence="1" id="KW-0812">Transmembrane</keyword>
<accession>A0AAX3MWE4</accession>
<name>A0AAX3MWE4_9BACL</name>
<evidence type="ECO:0000256" key="1">
    <source>
        <dbReference type="SAM" id="Phobius"/>
    </source>
</evidence>
<gene>
    <name evidence="2" type="ORF">PUW23_14510</name>
</gene>
<evidence type="ECO:0000313" key="2">
    <source>
        <dbReference type="EMBL" id="WDH80760.1"/>
    </source>
</evidence>
<organism evidence="2 3">
    <name type="scientific">Paenibacillus urinalis</name>
    <dbReference type="NCBI Taxonomy" id="521520"/>
    <lineage>
        <taxon>Bacteria</taxon>
        <taxon>Bacillati</taxon>
        <taxon>Bacillota</taxon>
        <taxon>Bacilli</taxon>
        <taxon>Bacillales</taxon>
        <taxon>Paenibacillaceae</taxon>
        <taxon>Paenibacillus</taxon>
    </lineage>
</organism>
<dbReference type="AlphaFoldDB" id="A0AAX3MWE4"/>
<keyword evidence="1" id="KW-0472">Membrane</keyword>
<feature type="transmembrane region" description="Helical" evidence="1">
    <location>
        <begin position="32"/>
        <end position="51"/>
    </location>
</feature>
<reference evidence="2" key="1">
    <citation type="submission" date="2023-02" db="EMBL/GenBank/DDBJ databases">
        <title>Pathogen: clinical or host-associated sample.</title>
        <authorList>
            <person name="Hergert J."/>
            <person name="Casey R."/>
            <person name="Wagner J."/>
            <person name="Young E.L."/>
            <person name="Oakeson K.F."/>
        </authorList>
    </citation>
    <scope>NUCLEOTIDE SEQUENCE</scope>
    <source>
        <strain evidence="2">2022CK-00830</strain>
    </source>
</reference>